<evidence type="ECO:0000313" key="15">
    <source>
        <dbReference type="EMBL" id="AWB67122.1"/>
    </source>
</evidence>
<dbReference type="InterPro" id="IPR015876">
    <property type="entry name" value="Acyl-CoA_DS"/>
</dbReference>
<evidence type="ECO:0000256" key="13">
    <source>
        <dbReference type="SAM" id="Phobius"/>
    </source>
</evidence>
<keyword evidence="11" id="KW-0275">Fatty acid biosynthesis</keyword>
<sequence length="381" mass="44816">MSQQQAPILWLNVLIFSITGLIALFLVPYHALTQGFDSVEIIATILCLGYCGMSITVGYHRLWAHKTYQAHPIIKFVLALGGAFALQNSILHWASDHRNHHRFVDNNDKDPYSAKRGFWFSHIGWMLREYQGQSYRNYANCKDLQKDKIVMWQHKNYLWLTLSLNFGIPILLGWLNDDIYGMLLSAGVLRLVLSHHFTFFINSLAHIWGKQTFSEEHTARDNPVLAFLTYGEGYHNFHHTFEYDYRNGIRWYDFDPSKWFIKTASLCGLTWGLREAPEERIEAAKAKYKMEKIRAKLIKLPHKAEMLAKVEAEYDLLTKRMNAFYKTRKRYLDIKRKKITRTVEHSELFNQIKDLQAEMHDLKQRFLIQKKTFNNLALAYS</sequence>
<reference evidence="15 16" key="1">
    <citation type="submission" date="2018-01" db="EMBL/GenBank/DDBJ databases">
        <title>Genome sequence of a Cantenovulum-like bacteria.</title>
        <authorList>
            <person name="Tan W.R."/>
            <person name="Lau N.-S."/>
            <person name="Go F."/>
            <person name="Amirul A.-A.A."/>
        </authorList>
    </citation>
    <scope>NUCLEOTIDE SEQUENCE [LARGE SCALE GENOMIC DNA]</scope>
    <source>
        <strain evidence="15 16">CCB-QB4</strain>
    </source>
</reference>
<evidence type="ECO:0000256" key="4">
    <source>
        <dbReference type="ARBA" id="ARBA00022692"/>
    </source>
</evidence>
<keyword evidence="12" id="KW-0175">Coiled coil</keyword>
<evidence type="ECO:0000256" key="9">
    <source>
        <dbReference type="ARBA" id="ARBA00023098"/>
    </source>
</evidence>
<proteinExistence type="inferred from homology"/>
<evidence type="ECO:0000256" key="2">
    <source>
        <dbReference type="ARBA" id="ARBA00008749"/>
    </source>
</evidence>
<evidence type="ECO:0000256" key="5">
    <source>
        <dbReference type="ARBA" id="ARBA00022832"/>
    </source>
</evidence>
<evidence type="ECO:0000256" key="7">
    <source>
        <dbReference type="ARBA" id="ARBA00023002"/>
    </source>
</evidence>
<feature type="transmembrane region" description="Helical" evidence="13">
    <location>
        <begin position="187"/>
        <end position="208"/>
    </location>
</feature>
<feature type="coiled-coil region" evidence="12">
    <location>
        <begin position="345"/>
        <end position="372"/>
    </location>
</feature>
<keyword evidence="8" id="KW-0408">Iron</keyword>
<dbReference type="GO" id="GO:0016717">
    <property type="term" value="F:oxidoreductase activity, acting on paired donors, with oxidation of a pair of donors resulting in the reduction of molecular oxygen to two molecules of water"/>
    <property type="evidence" value="ECO:0007669"/>
    <property type="project" value="InterPro"/>
</dbReference>
<protein>
    <submittedName>
        <fullName evidence="15">Acyl-CoA desaturase</fullName>
    </submittedName>
</protein>
<dbReference type="PRINTS" id="PR00075">
    <property type="entry name" value="FACDDSATRASE"/>
</dbReference>
<dbReference type="Proteomes" id="UP000244441">
    <property type="component" value="Chromosome"/>
</dbReference>
<keyword evidence="10 13" id="KW-0472">Membrane</keyword>
<dbReference type="GO" id="GO:0006633">
    <property type="term" value="P:fatty acid biosynthetic process"/>
    <property type="evidence" value="ECO:0007669"/>
    <property type="project" value="UniProtKB-KW"/>
</dbReference>
<dbReference type="AlphaFoldDB" id="A0A2S0VSG8"/>
<keyword evidence="3" id="KW-0444">Lipid biosynthesis</keyword>
<evidence type="ECO:0000256" key="1">
    <source>
        <dbReference type="ARBA" id="ARBA00004141"/>
    </source>
</evidence>
<evidence type="ECO:0000256" key="8">
    <source>
        <dbReference type="ARBA" id="ARBA00023004"/>
    </source>
</evidence>
<evidence type="ECO:0000256" key="6">
    <source>
        <dbReference type="ARBA" id="ARBA00022989"/>
    </source>
</evidence>
<organism evidence="15 16">
    <name type="scientific">Saccharobesus litoralis</name>
    <dbReference type="NCBI Taxonomy" id="2172099"/>
    <lineage>
        <taxon>Bacteria</taxon>
        <taxon>Pseudomonadati</taxon>
        <taxon>Pseudomonadota</taxon>
        <taxon>Gammaproteobacteria</taxon>
        <taxon>Alteromonadales</taxon>
        <taxon>Alteromonadaceae</taxon>
        <taxon>Saccharobesus</taxon>
    </lineage>
</organism>
<comment type="similarity">
    <text evidence="2">Belongs to the fatty acid desaturase type 2 family.</text>
</comment>
<keyword evidence="4 13" id="KW-0812">Transmembrane</keyword>
<evidence type="ECO:0000313" key="16">
    <source>
        <dbReference type="Proteomes" id="UP000244441"/>
    </source>
</evidence>
<keyword evidence="5" id="KW-0276">Fatty acid metabolism</keyword>
<feature type="transmembrane region" description="Helical" evidence="13">
    <location>
        <begin position="7"/>
        <end position="29"/>
    </location>
</feature>
<dbReference type="Pfam" id="PF00487">
    <property type="entry name" value="FA_desaturase"/>
    <property type="match status" value="1"/>
</dbReference>
<feature type="domain" description="Fatty acid desaturase" evidence="14">
    <location>
        <begin position="45"/>
        <end position="254"/>
    </location>
</feature>
<keyword evidence="7" id="KW-0560">Oxidoreductase</keyword>
<feature type="transmembrane region" description="Helical" evidence="13">
    <location>
        <begin position="157"/>
        <end position="175"/>
    </location>
</feature>
<dbReference type="RefSeq" id="WP_108603171.1">
    <property type="nucleotide sequence ID" value="NZ_CP026604.1"/>
</dbReference>
<dbReference type="GO" id="GO:0016020">
    <property type="term" value="C:membrane"/>
    <property type="evidence" value="ECO:0007669"/>
    <property type="project" value="UniProtKB-SubCell"/>
</dbReference>
<keyword evidence="6 13" id="KW-1133">Transmembrane helix</keyword>
<evidence type="ECO:0000256" key="10">
    <source>
        <dbReference type="ARBA" id="ARBA00023136"/>
    </source>
</evidence>
<dbReference type="OrthoDB" id="19906at2"/>
<evidence type="ECO:0000256" key="11">
    <source>
        <dbReference type="ARBA" id="ARBA00023160"/>
    </source>
</evidence>
<evidence type="ECO:0000259" key="14">
    <source>
        <dbReference type="Pfam" id="PF00487"/>
    </source>
</evidence>
<keyword evidence="9" id="KW-0443">Lipid metabolism</keyword>
<dbReference type="CDD" id="cd03505">
    <property type="entry name" value="Delta9-FADS-like"/>
    <property type="match status" value="1"/>
</dbReference>
<dbReference type="InterPro" id="IPR005804">
    <property type="entry name" value="FA_desaturase_dom"/>
</dbReference>
<dbReference type="KEGG" id="cate:C2869_12060"/>
<name>A0A2S0VSG8_9ALTE</name>
<dbReference type="PANTHER" id="PTHR11351">
    <property type="entry name" value="ACYL-COA DESATURASE"/>
    <property type="match status" value="1"/>
</dbReference>
<feature type="transmembrane region" description="Helical" evidence="13">
    <location>
        <begin position="41"/>
        <end position="60"/>
    </location>
</feature>
<dbReference type="EMBL" id="CP026604">
    <property type="protein sequence ID" value="AWB67122.1"/>
    <property type="molecule type" value="Genomic_DNA"/>
</dbReference>
<evidence type="ECO:0000256" key="3">
    <source>
        <dbReference type="ARBA" id="ARBA00022516"/>
    </source>
</evidence>
<dbReference type="PANTHER" id="PTHR11351:SF31">
    <property type="entry name" value="DESATURASE 1, ISOFORM A-RELATED"/>
    <property type="match status" value="1"/>
</dbReference>
<accession>A0A2S0VSG8</accession>
<evidence type="ECO:0000256" key="12">
    <source>
        <dbReference type="SAM" id="Coils"/>
    </source>
</evidence>
<gene>
    <name evidence="15" type="ORF">C2869_12060</name>
</gene>
<keyword evidence="16" id="KW-1185">Reference proteome</keyword>
<comment type="subcellular location">
    <subcellularLocation>
        <location evidence="1">Membrane</location>
        <topology evidence="1">Multi-pass membrane protein</topology>
    </subcellularLocation>
</comment>